<accession>A0A2S5BBT1</accession>
<sequence length="513" mass="54700">MVADSSERASTSASTSAPLPMPTSPTRTASRAQEHRSGNWREENALMQHQLRQAKAEIAQLRAKLGMQNNAAPFGSTSPRQSLGSPTSESFGPTPRRRSPSPFDSLSNGSPRSLDGQAVLSAPPRRSSASSVVANGHGPLVGVPGSVAMNRALISNEGSPAAVETLLSVPGEEGASTAVPVAEPNGAKLAVPEANGLMLSSPASSRPTSPDPSSSSASIPNLHSSGLPQPASRPRSPLPSSNPFFGSSATTRERLSKSAASAQSGSGKVISGLQSDLLQARSALETTRGQLRLSQRAVEHLGRQAEDLRETKERLSAEIEALNRQLSRKERLQEEALARARSAEASLVVVQKELAELKASVRGRMKELETGAKKAEELKVKAEREYASLRDGMRTMQEGWRDDLRWLKDDVQRAQRETETRNNTFAKVLSDRTNLATTVSSDLASLKAVHSTFEERQTASSGAALKQLGLLSTQTEQDRQRADALRDEFARLRRSMVEYQADGSGAAGSGGES</sequence>
<feature type="compositionally biased region" description="Polar residues" evidence="2">
    <location>
        <begin position="69"/>
        <end position="91"/>
    </location>
</feature>
<feature type="region of interest" description="Disordered" evidence="2">
    <location>
        <begin position="192"/>
        <end position="269"/>
    </location>
</feature>
<proteinExistence type="predicted"/>
<keyword evidence="4" id="KW-1185">Reference proteome</keyword>
<feature type="coiled-coil region" evidence="1">
    <location>
        <begin position="291"/>
        <end position="392"/>
    </location>
</feature>
<comment type="caution">
    <text evidence="3">The sequence shown here is derived from an EMBL/GenBank/DDBJ whole genome shotgun (WGS) entry which is preliminary data.</text>
</comment>
<evidence type="ECO:0000313" key="4">
    <source>
        <dbReference type="Proteomes" id="UP000237144"/>
    </source>
</evidence>
<dbReference type="Proteomes" id="UP000237144">
    <property type="component" value="Unassembled WGS sequence"/>
</dbReference>
<feature type="compositionally biased region" description="Polar residues" evidence="2">
    <location>
        <begin position="102"/>
        <end position="111"/>
    </location>
</feature>
<protein>
    <recommendedName>
        <fullName evidence="5">SWI5-dependent HO expression protein 3</fullName>
    </recommendedName>
</protein>
<name>A0A2S5BBT1_9BASI</name>
<organism evidence="3 4">
    <name type="scientific">Rhodotorula taiwanensis</name>
    <dbReference type="NCBI Taxonomy" id="741276"/>
    <lineage>
        <taxon>Eukaryota</taxon>
        <taxon>Fungi</taxon>
        <taxon>Dikarya</taxon>
        <taxon>Basidiomycota</taxon>
        <taxon>Pucciniomycotina</taxon>
        <taxon>Microbotryomycetes</taxon>
        <taxon>Sporidiobolales</taxon>
        <taxon>Sporidiobolaceae</taxon>
        <taxon>Rhodotorula</taxon>
    </lineage>
</organism>
<feature type="region of interest" description="Disordered" evidence="2">
    <location>
        <begin position="69"/>
        <end position="144"/>
    </location>
</feature>
<reference evidence="3 4" key="1">
    <citation type="journal article" date="2018" name="Front. Microbiol.">
        <title>Prospects for Fungal Bioremediation of Acidic Radioactive Waste Sites: Characterization and Genome Sequence of Rhodotorula taiwanensis MD1149.</title>
        <authorList>
            <person name="Tkavc R."/>
            <person name="Matrosova V.Y."/>
            <person name="Grichenko O.E."/>
            <person name="Gostincar C."/>
            <person name="Volpe R.P."/>
            <person name="Klimenkova P."/>
            <person name="Gaidamakova E.K."/>
            <person name="Zhou C.E."/>
            <person name="Stewart B.J."/>
            <person name="Lyman M.G."/>
            <person name="Malfatti S.A."/>
            <person name="Rubinfeld B."/>
            <person name="Courtot M."/>
            <person name="Singh J."/>
            <person name="Dalgard C.L."/>
            <person name="Hamilton T."/>
            <person name="Frey K.G."/>
            <person name="Gunde-Cimerman N."/>
            <person name="Dugan L."/>
            <person name="Daly M.J."/>
        </authorList>
    </citation>
    <scope>NUCLEOTIDE SEQUENCE [LARGE SCALE GENOMIC DNA]</scope>
    <source>
        <strain evidence="3 4">MD1149</strain>
    </source>
</reference>
<feature type="region of interest" description="Disordered" evidence="2">
    <location>
        <begin position="1"/>
        <end position="53"/>
    </location>
</feature>
<feature type="compositionally biased region" description="Low complexity" evidence="2">
    <location>
        <begin position="1"/>
        <end position="18"/>
    </location>
</feature>
<feature type="compositionally biased region" description="Low complexity" evidence="2">
    <location>
        <begin position="200"/>
        <end position="243"/>
    </location>
</feature>
<feature type="compositionally biased region" description="Low complexity" evidence="2">
    <location>
        <begin position="121"/>
        <end position="134"/>
    </location>
</feature>
<dbReference type="EMBL" id="PJQD01000026">
    <property type="protein sequence ID" value="POY74218.1"/>
    <property type="molecule type" value="Genomic_DNA"/>
</dbReference>
<evidence type="ECO:0000256" key="2">
    <source>
        <dbReference type="SAM" id="MobiDB-lite"/>
    </source>
</evidence>
<keyword evidence="1" id="KW-0175">Coiled coil</keyword>
<feature type="compositionally biased region" description="Basic and acidic residues" evidence="2">
    <location>
        <begin position="32"/>
        <end position="44"/>
    </location>
</feature>
<feature type="compositionally biased region" description="Low complexity" evidence="2">
    <location>
        <begin position="257"/>
        <end position="268"/>
    </location>
</feature>
<evidence type="ECO:0008006" key="5">
    <source>
        <dbReference type="Google" id="ProtNLM"/>
    </source>
</evidence>
<gene>
    <name evidence="3" type="ORF">BMF94_2656</name>
</gene>
<dbReference type="AlphaFoldDB" id="A0A2S5BBT1"/>
<dbReference type="STRING" id="741276.A0A2S5BBT1"/>
<dbReference type="OrthoDB" id="6088208at2759"/>
<evidence type="ECO:0000256" key="1">
    <source>
        <dbReference type="SAM" id="Coils"/>
    </source>
</evidence>
<evidence type="ECO:0000313" key="3">
    <source>
        <dbReference type="EMBL" id="POY74218.1"/>
    </source>
</evidence>